<name>A0A327L6I3_9BRAD</name>
<evidence type="ECO:0000313" key="3">
    <source>
        <dbReference type="Proteomes" id="UP000249130"/>
    </source>
</evidence>
<protein>
    <recommendedName>
        <fullName evidence="4">Tripartite tricarboxylate transporter substrate binding protein</fullName>
    </recommendedName>
</protein>
<dbReference type="InterPro" id="IPR005064">
    <property type="entry name" value="BUG"/>
</dbReference>
<proteinExistence type="inferred from homology"/>
<gene>
    <name evidence="2" type="ORF">CH341_01135</name>
</gene>
<keyword evidence="3" id="KW-1185">Reference proteome</keyword>
<dbReference type="Gene3D" id="3.40.190.150">
    <property type="entry name" value="Bordetella uptake gene, domain 1"/>
    <property type="match status" value="1"/>
</dbReference>
<comment type="caution">
    <text evidence="2">The sequence shown here is derived from an EMBL/GenBank/DDBJ whole genome shotgun (WGS) entry which is preliminary data.</text>
</comment>
<dbReference type="AlphaFoldDB" id="A0A327L6I3"/>
<dbReference type="RefSeq" id="WP_111417198.1">
    <property type="nucleotide sequence ID" value="NZ_NPEX01000004.1"/>
</dbReference>
<dbReference type="Pfam" id="PF03401">
    <property type="entry name" value="TctC"/>
    <property type="match status" value="1"/>
</dbReference>
<dbReference type="OrthoDB" id="7251897at2"/>
<dbReference type="SUPFAM" id="SSF53850">
    <property type="entry name" value="Periplasmic binding protein-like II"/>
    <property type="match status" value="1"/>
</dbReference>
<evidence type="ECO:0000313" key="2">
    <source>
        <dbReference type="EMBL" id="RAI45946.1"/>
    </source>
</evidence>
<comment type="similarity">
    <text evidence="1">Belongs to the UPF0065 (bug) family.</text>
</comment>
<dbReference type="PIRSF" id="PIRSF017082">
    <property type="entry name" value="YflP"/>
    <property type="match status" value="1"/>
</dbReference>
<organism evidence="2 3">
    <name type="scientific">Rhodoplanes roseus</name>
    <dbReference type="NCBI Taxonomy" id="29409"/>
    <lineage>
        <taxon>Bacteria</taxon>
        <taxon>Pseudomonadati</taxon>
        <taxon>Pseudomonadota</taxon>
        <taxon>Alphaproteobacteria</taxon>
        <taxon>Hyphomicrobiales</taxon>
        <taxon>Nitrobacteraceae</taxon>
        <taxon>Rhodoplanes</taxon>
    </lineage>
</organism>
<dbReference type="Proteomes" id="UP000249130">
    <property type="component" value="Unassembled WGS sequence"/>
</dbReference>
<dbReference type="Gene3D" id="3.40.190.10">
    <property type="entry name" value="Periplasmic binding protein-like II"/>
    <property type="match status" value="1"/>
</dbReference>
<dbReference type="EMBL" id="NPEX01000004">
    <property type="protein sequence ID" value="RAI45946.1"/>
    <property type="molecule type" value="Genomic_DNA"/>
</dbReference>
<evidence type="ECO:0000256" key="1">
    <source>
        <dbReference type="ARBA" id="ARBA00006987"/>
    </source>
</evidence>
<dbReference type="PANTHER" id="PTHR42928">
    <property type="entry name" value="TRICARBOXYLATE-BINDING PROTEIN"/>
    <property type="match status" value="1"/>
</dbReference>
<dbReference type="PROSITE" id="PS51318">
    <property type="entry name" value="TAT"/>
    <property type="match status" value="1"/>
</dbReference>
<dbReference type="PANTHER" id="PTHR42928:SF5">
    <property type="entry name" value="BLR1237 PROTEIN"/>
    <property type="match status" value="1"/>
</dbReference>
<accession>A0A327L6I3</accession>
<dbReference type="InterPro" id="IPR006311">
    <property type="entry name" value="TAT_signal"/>
</dbReference>
<sequence>MLTRRRFLNVASCAAPAVLLGDRFARADWLPPRPVKMIVPYVAGGATDIAARICGEAMAEPLKQTVVIENRGGAAGNIGGAFVAHSEPNGLTLLLGAAGLLTTNPFLYKNMGFDPVKDLTPVSMVYTSDLVLVVRPSIPAKTIQEFVALAKSQPGKMNFGSSGNGASTHTAMELFKLIAGIDLQHVPYRGSAAAFSDLLGGHLQVIMVQVPTVAASVQNGDLRALVVTGNKRNPAIPDVPTMAEAGFHGAEAMAWGGLLAPAGTSPEIVKALSVATIAALGKPEVKTRISNTGLEAVSSTPEEMAAYMAEETRKWERVVREARITAE</sequence>
<dbReference type="InterPro" id="IPR042100">
    <property type="entry name" value="Bug_dom1"/>
</dbReference>
<evidence type="ECO:0008006" key="4">
    <source>
        <dbReference type="Google" id="ProtNLM"/>
    </source>
</evidence>
<reference evidence="2 3" key="1">
    <citation type="submission" date="2017-07" db="EMBL/GenBank/DDBJ databases">
        <title>Draft Genome Sequences of Select Purple Nonsulfur Bacteria.</title>
        <authorList>
            <person name="Lasarre B."/>
            <person name="Mckinlay J.B."/>
        </authorList>
    </citation>
    <scope>NUCLEOTIDE SEQUENCE [LARGE SCALE GENOMIC DNA]</scope>
    <source>
        <strain evidence="2 3">DSM 5909</strain>
    </source>
</reference>